<accession>A0AAN9RU62</accession>
<dbReference type="Proteomes" id="UP001386955">
    <property type="component" value="Unassembled WGS sequence"/>
</dbReference>
<organism evidence="1 2">
    <name type="scientific">Psophocarpus tetragonolobus</name>
    <name type="common">Winged bean</name>
    <name type="synonym">Dolichos tetragonolobus</name>
    <dbReference type="NCBI Taxonomy" id="3891"/>
    <lineage>
        <taxon>Eukaryota</taxon>
        <taxon>Viridiplantae</taxon>
        <taxon>Streptophyta</taxon>
        <taxon>Embryophyta</taxon>
        <taxon>Tracheophyta</taxon>
        <taxon>Spermatophyta</taxon>
        <taxon>Magnoliopsida</taxon>
        <taxon>eudicotyledons</taxon>
        <taxon>Gunneridae</taxon>
        <taxon>Pentapetalae</taxon>
        <taxon>rosids</taxon>
        <taxon>fabids</taxon>
        <taxon>Fabales</taxon>
        <taxon>Fabaceae</taxon>
        <taxon>Papilionoideae</taxon>
        <taxon>50 kb inversion clade</taxon>
        <taxon>NPAAA clade</taxon>
        <taxon>indigoferoid/millettioid clade</taxon>
        <taxon>Phaseoleae</taxon>
        <taxon>Psophocarpus</taxon>
    </lineage>
</organism>
<comment type="caution">
    <text evidence="1">The sequence shown here is derived from an EMBL/GenBank/DDBJ whole genome shotgun (WGS) entry which is preliminary data.</text>
</comment>
<reference evidence="1 2" key="1">
    <citation type="submission" date="2024-01" db="EMBL/GenBank/DDBJ databases">
        <title>The genomes of 5 underutilized Papilionoideae crops provide insights into root nodulation and disease resistanc.</title>
        <authorList>
            <person name="Jiang F."/>
        </authorList>
    </citation>
    <scope>NUCLEOTIDE SEQUENCE [LARGE SCALE GENOMIC DNA]</scope>
    <source>
        <strain evidence="1">DUOXIRENSHENG_FW03</strain>
        <tissue evidence="1">Leaves</tissue>
    </source>
</reference>
<dbReference type="EMBL" id="JAYMYS010000008">
    <property type="protein sequence ID" value="KAK7383257.1"/>
    <property type="molecule type" value="Genomic_DNA"/>
</dbReference>
<sequence>MPPLAGAAMVKLAREWRMENGEWRGGTMTLTRHEDSVVVIVPRGVKIRGNLRYGGKGKAKWDKKSGGYKLRGRGKVGKGVLGLKRTKRFASPSPTALGWAPLIIYACPSL</sequence>
<proteinExistence type="predicted"/>
<gene>
    <name evidence="1" type="ORF">VNO78_28931</name>
</gene>
<evidence type="ECO:0000313" key="2">
    <source>
        <dbReference type="Proteomes" id="UP001386955"/>
    </source>
</evidence>
<evidence type="ECO:0000313" key="1">
    <source>
        <dbReference type="EMBL" id="KAK7383257.1"/>
    </source>
</evidence>
<keyword evidence="2" id="KW-1185">Reference proteome</keyword>
<protein>
    <submittedName>
        <fullName evidence="1">Uncharacterized protein</fullName>
    </submittedName>
</protein>
<name>A0AAN9RU62_PSOTE</name>
<dbReference type="AlphaFoldDB" id="A0AAN9RU62"/>